<keyword evidence="5" id="KW-1185">Reference proteome</keyword>
<dbReference type="GO" id="GO:0045666">
    <property type="term" value="P:positive regulation of neuron differentiation"/>
    <property type="evidence" value="ECO:0007669"/>
    <property type="project" value="TreeGrafter"/>
</dbReference>
<evidence type="ECO:0000256" key="2">
    <source>
        <dbReference type="SAM" id="MobiDB-lite"/>
    </source>
</evidence>
<dbReference type="Ensembl" id="ENSTNIT00000022883.1">
    <property type="protein sequence ID" value="ENSTNIP00000022644.1"/>
    <property type="gene ID" value="ENSTNIG00000019437.1"/>
</dbReference>
<dbReference type="SUPFAM" id="SSF48065">
    <property type="entry name" value="DBL homology domain (DH-domain)"/>
    <property type="match status" value="1"/>
</dbReference>
<feature type="domain" description="DH" evidence="3">
    <location>
        <begin position="122"/>
        <end position="254"/>
    </location>
</feature>
<dbReference type="InterPro" id="IPR035899">
    <property type="entry name" value="DBL_dom_sf"/>
</dbReference>
<dbReference type="InterPro" id="IPR051632">
    <property type="entry name" value="Rho_GEF"/>
</dbReference>
<reference evidence="4" key="2">
    <citation type="submission" date="2025-08" db="UniProtKB">
        <authorList>
            <consortium name="Ensembl"/>
        </authorList>
    </citation>
    <scope>IDENTIFICATION</scope>
</reference>
<accession>H3DQ45</accession>
<dbReference type="PANTHER" id="PTHR13944:SF20">
    <property type="entry name" value="RHO GUANINE NUCLEOTIDE EXCHANGE FACTOR 2"/>
    <property type="match status" value="1"/>
</dbReference>
<feature type="region of interest" description="Disordered" evidence="2">
    <location>
        <begin position="264"/>
        <end position="285"/>
    </location>
</feature>
<reference evidence="5" key="1">
    <citation type="journal article" date="2004" name="Nature">
        <title>Genome duplication in the teleost fish Tetraodon nigroviridis reveals the early vertebrate proto-karyotype.</title>
        <authorList>
            <person name="Jaillon O."/>
            <person name="Aury J.-M."/>
            <person name="Brunet F."/>
            <person name="Petit J.-L."/>
            <person name="Stange-Thomann N."/>
            <person name="Mauceli E."/>
            <person name="Bouneau L."/>
            <person name="Fischer C."/>
            <person name="Ozouf-Costaz C."/>
            <person name="Bernot A."/>
            <person name="Nicaud S."/>
            <person name="Jaffe D."/>
            <person name="Fisher S."/>
            <person name="Lutfalla G."/>
            <person name="Dossat C."/>
            <person name="Segurens B."/>
            <person name="Dasilva C."/>
            <person name="Salanoubat M."/>
            <person name="Levy M."/>
            <person name="Boudet N."/>
            <person name="Castellano S."/>
            <person name="Anthouard V."/>
            <person name="Jubin C."/>
            <person name="Castelli V."/>
            <person name="Katinka M."/>
            <person name="Vacherie B."/>
            <person name="Biemont C."/>
            <person name="Skalli Z."/>
            <person name="Cattolico L."/>
            <person name="Poulain J."/>
            <person name="De Berardinis V."/>
            <person name="Cruaud C."/>
            <person name="Duprat S."/>
            <person name="Brottier P."/>
            <person name="Coutanceau J.-P."/>
            <person name="Gouzy J."/>
            <person name="Parra G."/>
            <person name="Lardier G."/>
            <person name="Chapple C."/>
            <person name="McKernan K.J."/>
            <person name="McEwan P."/>
            <person name="Bosak S."/>
            <person name="Kellis M."/>
            <person name="Volff J.-N."/>
            <person name="Guigo R."/>
            <person name="Zody M.C."/>
            <person name="Mesirov J."/>
            <person name="Lindblad-Toh K."/>
            <person name="Birren B."/>
            <person name="Nusbaum C."/>
            <person name="Kahn D."/>
            <person name="Robinson-Rechavi M."/>
            <person name="Laudet V."/>
            <person name="Schachter V."/>
            <person name="Quetier F."/>
            <person name="Saurin W."/>
            <person name="Scarpelli C."/>
            <person name="Wincker P."/>
            <person name="Lander E.S."/>
            <person name="Weissenbach J."/>
            <person name="Roest Crollius H."/>
        </authorList>
    </citation>
    <scope>NUCLEOTIDE SEQUENCE [LARGE SCALE GENOMIC DNA]</scope>
</reference>
<dbReference type="GO" id="GO:0005856">
    <property type="term" value="C:cytoskeleton"/>
    <property type="evidence" value="ECO:0007669"/>
    <property type="project" value="TreeGrafter"/>
</dbReference>
<dbReference type="GO" id="GO:0007015">
    <property type="term" value="P:actin filament organization"/>
    <property type="evidence" value="ECO:0007669"/>
    <property type="project" value="TreeGrafter"/>
</dbReference>
<dbReference type="GO" id="GO:0005085">
    <property type="term" value="F:guanyl-nucleotide exchange factor activity"/>
    <property type="evidence" value="ECO:0007669"/>
    <property type="project" value="InterPro"/>
</dbReference>
<dbReference type="SMART" id="SM00325">
    <property type="entry name" value="RhoGEF"/>
    <property type="match status" value="1"/>
</dbReference>
<dbReference type="Gene3D" id="1.20.900.10">
    <property type="entry name" value="Dbl homology (DH) domain"/>
    <property type="match status" value="1"/>
</dbReference>
<dbReference type="CDD" id="cd00160">
    <property type="entry name" value="RhoGEF"/>
    <property type="match status" value="1"/>
</dbReference>
<dbReference type="GO" id="GO:0008017">
    <property type="term" value="F:microtubule binding"/>
    <property type="evidence" value="ECO:0007669"/>
    <property type="project" value="TreeGrafter"/>
</dbReference>
<reference evidence="4" key="3">
    <citation type="submission" date="2025-09" db="UniProtKB">
        <authorList>
            <consortium name="Ensembl"/>
        </authorList>
    </citation>
    <scope>IDENTIFICATION</scope>
</reference>
<dbReference type="GO" id="GO:0032587">
    <property type="term" value="C:ruffle membrane"/>
    <property type="evidence" value="ECO:0007669"/>
    <property type="project" value="TreeGrafter"/>
</dbReference>
<dbReference type="AlphaFoldDB" id="H3DQ45"/>
<evidence type="ECO:0000259" key="3">
    <source>
        <dbReference type="PROSITE" id="PS50010"/>
    </source>
</evidence>
<keyword evidence="1" id="KW-0479">Metal-binding</keyword>
<organism evidence="4 5">
    <name type="scientific">Tetraodon nigroviridis</name>
    <name type="common">Spotted green pufferfish</name>
    <name type="synonym">Chelonodon nigroviridis</name>
    <dbReference type="NCBI Taxonomy" id="99883"/>
    <lineage>
        <taxon>Eukaryota</taxon>
        <taxon>Metazoa</taxon>
        <taxon>Chordata</taxon>
        <taxon>Craniata</taxon>
        <taxon>Vertebrata</taxon>
        <taxon>Euteleostomi</taxon>
        <taxon>Actinopterygii</taxon>
        <taxon>Neopterygii</taxon>
        <taxon>Teleostei</taxon>
        <taxon>Neoteleostei</taxon>
        <taxon>Acanthomorphata</taxon>
        <taxon>Eupercaria</taxon>
        <taxon>Tetraodontiformes</taxon>
        <taxon>Tetradontoidea</taxon>
        <taxon>Tetraodontidae</taxon>
        <taxon>Tetraodon</taxon>
    </lineage>
</organism>
<proteinExistence type="predicted"/>
<keyword evidence="1" id="KW-0862">Zinc</keyword>
<evidence type="ECO:0000313" key="5">
    <source>
        <dbReference type="Proteomes" id="UP000007303"/>
    </source>
</evidence>
<protein>
    <recommendedName>
        <fullName evidence="3">DH domain-containing protein</fullName>
    </recommendedName>
</protein>
<dbReference type="HOGENOM" id="CLU_926050_0_0_1"/>
<dbReference type="GO" id="GO:0035023">
    <property type="term" value="P:regulation of Rho protein signal transduction"/>
    <property type="evidence" value="ECO:0007669"/>
    <property type="project" value="TreeGrafter"/>
</dbReference>
<keyword evidence="1" id="KW-0863">Zinc-finger</keyword>
<dbReference type="InParanoid" id="H3DQ45"/>
<dbReference type="GO" id="GO:0000902">
    <property type="term" value="P:cell morphogenesis"/>
    <property type="evidence" value="ECO:0007669"/>
    <property type="project" value="TreeGrafter"/>
</dbReference>
<dbReference type="Pfam" id="PF00621">
    <property type="entry name" value="RhoGEF"/>
    <property type="match status" value="1"/>
</dbReference>
<sequence>TGVSKRPSSAVYPSDSFRQPLLGSRLGRSSLMLSKSVSTNNIVGNLNDDSPLGLRRILSQSTDSLSFRARAMSIESLADEGDQYYSSVLEDIELEGKDFKADSWSTAVDSSYLQTHRKDVIKRQDVIYELIQTEVRHVQTLHIMERLFRQGMLDELQLSPSVVHALFPCLDQLTRIHAHFLDQLLLRRSNSLQSGSGHNFTIHQLGDILLEQFSGQSADEMKKTYAEFCSCHLKAVKLYKELLSRDKKFQSFIRVRHLPVLPAPHPPVEDTQVEPRPTRTRRAEGRKACKLAAGGCDQGVT</sequence>
<dbReference type="STRING" id="99883.ENSTNIP00000022644"/>
<dbReference type="GeneTree" id="ENSGT00940000158341"/>
<dbReference type="PANTHER" id="PTHR13944">
    <property type="entry name" value="AGAP007712-PA"/>
    <property type="match status" value="1"/>
</dbReference>
<dbReference type="Proteomes" id="UP000007303">
    <property type="component" value="Unassembled WGS sequence"/>
</dbReference>
<dbReference type="PROSITE" id="PS50010">
    <property type="entry name" value="DH_2"/>
    <property type="match status" value="1"/>
</dbReference>
<evidence type="ECO:0000313" key="4">
    <source>
        <dbReference type="Ensembl" id="ENSTNIP00000022644.1"/>
    </source>
</evidence>
<evidence type="ECO:0000256" key="1">
    <source>
        <dbReference type="ARBA" id="ARBA00022771"/>
    </source>
</evidence>
<dbReference type="InterPro" id="IPR000219">
    <property type="entry name" value="DH_dom"/>
</dbReference>
<name>H3DQ45_TETNG</name>
<dbReference type="GO" id="GO:0008270">
    <property type="term" value="F:zinc ion binding"/>
    <property type="evidence" value="ECO:0007669"/>
    <property type="project" value="UniProtKB-KW"/>
</dbReference>